<dbReference type="InterPro" id="IPR001647">
    <property type="entry name" value="HTH_TetR"/>
</dbReference>
<proteinExistence type="predicted"/>
<organism evidence="4 5">
    <name type="scientific">Lactobacillus hominis DSM 23910 = CRBIP 24.179</name>
    <dbReference type="NCBI Taxonomy" id="1423758"/>
    <lineage>
        <taxon>Bacteria</taxon>
        <taxon>Bacillati</taxon>
        <taxon>Bacillota</taxon>
        <taxon>Bacilli</taxon>
        <taxon>Lactobacillales</taxon>
        <taxon>Lactobacillaceae</taxon>
        <taxon>Lactobacillus</taxon>
    </lineage>
</organism>
<dbReference type="RefSeq" id="WP_008470260.1">
    <property type="nucleotide sequence ID" value="NZ_AYZP01000011.1"/>
</dbReference>
<gene>
    <name evidence="4" type="ORF">BN55_08220</name>
</gene>
<dbReference type="Gene3D" id="1.10.357.10">
    <property type="entry name" value="Tetracycline Repressor, domain 2"/>
    <property type="match status" value="1"/>
</dbReference>
<dbReference type="Pfam" id="PF00440">
    <property type="entry name" value="TetR_N"/>
    <property type="match status" value="1"/>
</dbReference>
<dbReference type="EMBL" id="CAKE01000003">
    <property type="protein sequence ID" value="CCI81481.1"/>
    <property type="molecule type" value="Genomic_DNA"/>
</dbReference>
<sequence>MATKRTLDKSKIVKMATRIINDDGINALTMPNLAKKLGIRSQSLYHYVANRKELLGFVCADRIKELRKHLLTKVIGVSGEKAIFTFADEIRDFLLHDRAMTSILYSLEDLTSSPVIEKEILQIVDLGKKLDIDRKNVVSLHSLLAGVLGYVYLDQIDMFKDESSAEADDNYHELLLRLVAPKLKASGQ</sequence>
<dbReference type="AlphaFoldDB" id="I7JUL4"/>
<dbReference type="PROSITE" id="PS50977">
    <property type="entry name" value="HTH_TETR_2"/>
    <property type="match status" value="1"/>
</dbReference>
<dbReference type="GO" id="GO:0003677">
    <property type="term" value="F:DNA binding"/>
    <property type="evidence" value="ECO:0007669"/>
    <property type="project" value="UniProtKB-UniRule"/>
</dbReference>
<evidence type="ECO:0000256" key="1">
    <source>
        <dbReference type="ARBA" id="ARBA00023125"/>
    </source>
</evidence>
<evidence type="ECO:0000313" key="5">
    <source>
        <dbReference type="Proteomes" id="UP000009320"/>
    </source>
</evidence>
<dbReference type="InterPro" id="IPR009057">
    <property type="entry name" value="Homeodomain-like_sf"/>
</dbReference>
<dbReference type="eggNOG" id="COG1309">
    <property type="taxonomic scope" value="Bacteria"/>
</dbReference>
<protein>
    <submittedName>
        <fullName evidence="4">Putative transcriptional regulator</fullName>
    </submittedName>
</protein>
<keyword evidence="5" id="KW-1185">Reference proteome</keyword>
<feature type="DNA-binding region" description="H-T-H motif" evidence="2">
    <location>
        <begin position="29"/>
        <end position="48"/>
    </location>
</feature>
<dbReference type="SUPFAM" id="SSF46689">
    <property type="entry name" value="Homeodomain-like"/>
    <property type="match status" value="1"/>
</dbReference>
<name>I7JUL4_9LACO</name>
<reference evidence="4 5" key="1">
    <citation type="submission" date="2012-06" db="EMBL/GenBank/DDBJ databases">
        <title>Draft Genome Sequence of Lactobacillus hominis Strain CRBIP 24.179T, isolated from human intestine.</title>
        <authorList>
            <person name="Cousin S."/>
            <person name="Ma L."/>
            <person name="Bizet C."/>
            <person name="Loux V."/>
            <person name="Bouchier C."/>
            <person name="Clermont D."/>
            <person name="Creno S."/>
        </authorList>
    </citation>
    <scope>NUCLEOTIDE SEQUENCE [LARGE SCALE GENOMIC DNA]</scope>
    <source>
        <strain evidence="5">CRBIP 24.179T</strain>
    </source>
</reference>
<dbReference type="Proteomes" id="UP000009320">
    <property type="component" value="Unassembled WGS sequence"/>
</dbReference>
<keyword evidence="1 2" id="KW-0238">DNA-binding</keyword>
<dbReference type="GeneID" id="82846748"/>
<dbReference type="STRING" id="1423758.FC41_GL000535"/>
<accession>I7JUL4</accession>
<feature type="domain" description="HTH tetR-type" evidence="3">
    <location>
        <begin position="6"/>
        <end position="66"/>
    </location>
</feature>
<evidence type="ECO:0000259" key="3">
    <source>
        <dbReference type="PROSITE" id="PS50977"/>
    </source>
</evidence>
<comment type="caution">
    <text evidence="4">The sequence shown here is derived from an EMBL/GenBank/DDBJ whole genome shotgun (WGS) entry which is preliminary data.</text>
</comment>
<evidence type="ECO:0000313" key="4">
    <source>
        <dbReference type="EMBL" id="CCI81481.1"/>
    </source>
</evidence>
<evidence type="ECO:0000256" key="2">
    <source>
        <dbReference type="PROSITE-ProRule" id="PRU00335"/>
    </source>
</evidence>